<dbReference type="InterPro" id="IPR051596">
    <property type="entry name" value="Caulimoviridae_Movement"/>
</dbReference>
<evidence type="ECO:0000256" key="1">
    <source>
        <dbReference type="ARBA" id="ARBA00023054"/>
    </source>
</evidence>
<dbReference type="EMBL" id="MH188860">
    <property type="protein sequence ID" value="AWA81914.1"/>
    <property type="molecule type" value="Genomic_DNA"/>
</dbReference>
<keyword evidence="1" id="KW-0175">Coiled coil</keyword>
<name>A0A2R4VA74_9VIRU</name>
<proteinExistence type="predicted"/>
<organism evidence="2">
    <name type="scientific">Sweet potato vein clearing virus</name>
    <dbReference type="NCBI Taxonomy" id="995049"/>
    <lineage>
        <taxon>Viruses</taxon>
        <taxon>Riboviria</taxon>
        <taxon>Pararnavirae</taxon>
        <taxon>Artverviricota</taxon>
        <taxon>Revtraviricetes</taxon>
        <taxon>Ortervirales</taxon>
        <taxon>Caulimoviridae</taxon>
        <taxon>Solendovirus</taxon>
        <taxon>Solendovirus venaipomeae</taxon>
    </lineage>
</organism>
<dbReference type="PANTHER" id="PTHR47599">
    <property type="entry name" value="CELL-TO-CELL MOVEMENT PROTEIN"/>
    <property type="match status" value="1"/>
</dbReference>
<reference evidence="2" key="1">
    <citation type="submission" date="2018-04" db="EMBL/GenBank/DDBJ databases">
        <title>Structure and Genome Organization of a Novel Fiji Strain of Sweet potato vein clearing virus Identified by High-Throughput Sequencing.</title>
        <authorList>
            <person name="Wu L."/>
            <person name="Liu H."/>
            <person name="Abad J."/>
            <person name="French R."/>
            <person name="Li R."/>
        </authorList>
    </citation>
    <scope>NUCLEOTIDE SEQUENCE</scope>
    <source>
        <strain evidence="2">Fiji</strain>
    </source>
</reference>
<accession>A0A2R4VA74</accession>
<dbReference type="InterPro" id="IPR021109">
    <property type="entry name" value="Peptidase_aspartic_dom_sf"/>
</dbReference>
<dbReference type="Pfam" id="PF01107">
    <property type="entry name" value="MP"/>
    <property type="match status" value="1"/>
</dbReference>
<protein>
    <submittedName>
        <fullName evidence="2">Movement protein</fullName>
    </submittedName>
</protein>
<dbReference type="InterPro" id="IPR028919">
    <property type="entry name" value="Viral_movement"/>
</dbReference>
<sequence>MDLTEVENYSIEKVETEESSSRRAIFDKNKFEQVKDEGFSLTESKIFKNNLVKNLLKRHKEEYVVVSKKEHILDCKYAKGKAYIPLISKELLQEELRQIKTKDTMRYVYLAATEILVKACFREGIDTPIELYIADDRIKHPIEKSIVGSVKGNLTYQVARFIIKSNYSIALCDSNISKSFVLYWKISGIEMEPGSKIVSVKAKNMYVFSNKHYISAKEKIADNIVIDKKFEDIIRVIDYDDKGYSSIDDKQLSIIQERLTNVTLNQEETSQFRILGILRGQVIPILIDTGAVDNYITPNLVQTIVRSSSHRYGDFQGNIFKSIGNVEEIFNISNRDIPVKLEIQSQRKNSDKEVIFGTKFLNQVKPYSIEFDQLKITWKNEVIVVPRDR</sequence>
<dbReference type="PANTHER" id="PTHR47599:SF3">
    <property type="entry name" value="CELL-TO-CELL MOVEMENT PROTEIN"/>
    <property type="match status" value="1"/>
</dbReference>
<evidence type="ECO:0000313" key="2">
    <source>
        <dbReference type="EMBL" id="AWA81914.1"/>
    </source>
</evidence>
<dbReference type="Gene3D" id="2.40.70.10">
    <property type="entry name" value="Acid Proteases"/>
    <property type="match status" value="1"/>
</dbReference>